<dbReference type="InterPro" id="IPR008928">
    <property type="entry name" value="6-hairpin_glycosidase_sf"/>
</dbReference>
<dbReference type="Pfam" id="PF01270">
    <property type="entry name" value="Glyco_hydro_8"/>
    <property type="match status" value="1"/>
</dbReference>
<keyword evidence="4" id="KW-0378">Hydrolase</keyword>
<dbReference type="GO" id="GO:0008810">
    <property type="term" value="F:cellulase activity"/>
    <property type="evidence" value="ECO:0007669"/>
    <property type="project" value="UniProtKB-EC"/>
</dbReference>
<evidence type="ECO:0000256" key="8">
    <source>
        <dbReference type="SAM" id="SignalP"/>
    </source>
</evidence>
<proteinExistence type="inferred from homology"/>
<dbReference type="GO" id="GO:0030245">
    <property type="term" value="P:cellulose catabolic process"/>
    <property type="evidence" value="ECO:0007669"/>
    <property type="project" value="UniProtKB-KW"/>
</dbReference>
<evidence type="ECO:0000313" key="9">
    <source>
        <dbReference type="EMBL" id="EAQ14793.1"/>
    </source>
</evidence>
<dbReference type="HOGENOM" id="CLU_037297_1_0_5"/>
<reference evidence="9 10" key="1">
    <citation type="journal article" date="2010" name="J. Bacteriol.">
        <title>Genome sequences of Pelagibaca bermudensis HTCC2601T and Maritimibacter alkaliphilus HTCC2654T, the type strains of two marine Roseobacter genera.</title>
        <authorList>
            <person name="Thrash J.C."/>
            <person name="Cho J.C."/>
            <person name="Ferriera S."/>
            <person name="Johnson J."/>
            <person name="Vergin K.L."/>
            <person name="Giovannoni S.J."/>
        </authorList>
    </citation>
    <scope>NUCLEOTIDE SEQUENCE [LARGE SCALE GENOMIC DNA]</scope>
    <source>
        <strain evidence="9 10">HTCC2654</strain>
    </source>
</reference>
<keyword evidence="5" id="KW-0136">Cellulose degradation</keyword>
<dbReference type="SUPFAM" id="SSF48208">
    <property type="entry name" value="Six-hairpin glycosidases"/>
    <property type="match status" value="1"/>
</dbReference>
<accession>A3VA52</accession>
<dbReference type="eggNOG" id="COG3405">
    <property type="taxonomic scope" value="Bacteria"/>
</dbReference>
<evidence type="ECO:0000256" key="3">
    <source>
        <dbReference type="ARBA" id="ARBA00012601"/>
    </source>
</evidence>
<keyword evidence="8" id="KW-0732">Signal</keyword>
<evidence type="ECO:0000256" key="5">
    <source>
        <dbReference type="ARBA" id="ARBA00023001"/>
    </source>
</evidence>
<evidence type="ECO:0000256" key="7">
    <source>
        <dbReference type="ARBA" id="ARBA00023326"/>
    </source>
</evidence>
<gene>
    <name evidence="9" type="ORF">RB2654_19458</name>
</gene>
<dbReference type="OrthoDB" id="9766708at2"/>
<keyword evidence="6" id="KW-0326">Glycosidase</keyword>
<dbReference type="AlphaFoldDB" id="A3VA52"/>
<evidence type="ECO:0000256" key="4">
    <source>
        <dbReference type="ARBA" id="ARBA00022801"/>
    </source>
</evidence>
<keyword evidence="7" id="KW-0119">Carbohydrate metabolism</keyword>
<feature type="signal peptide" evidence="8">
    <location>
        <begin position="1"/>
        <end position="27"/>
    </location>
</feature>
<organism evidence="9 10">
    <name type="scientific">Maritimibacter alkaliphilus HTCC2654</name>
    <dbReference type="NCBI Taxonomy" id="314271"/>
    <lineage>
        <taxon>Bacteria</taxon>
        <taxon>Pseudomonadati</taxon>
        <taxon>Pseudomonadota</taxon>
        <taxon>Alphaproteobacteria</taxon>
        <taxon>Rhodobacterales</taxon>
        <taxon>Roseobacteraceae</taxon>
        <taxon>Maritimibacter</taxon>
    </lineage>
</organism>
<keyword evidence="10" id="KW-1185">Reference proteome</keyword>
<dbReference type="EC" id="3.2.1.4" evidence="3"/>
<evidence type="ECO:0000256" key="6">
    <source>
        <dbReference type="ARBA" id="ARBA00023295"/>
    </source>
</evidence>
<dbReference type="Gene3D" id="1.50.10.10">
    <property type="match status" value="1"/>
</dbReference>
<dbReference type="InterPro" id="IPR002037">
    <property type="entry name" value="Glyco_hydro_8"/>
</dbReference>
<name>A3VA52_9RHOB</name>
<comment type="caution">
    <text evidence="9">The sequence shown here is derived from an EMBL/GenBank/DDBJ whole genome shotgun (WGS) entry which is preliminary data.</text>
</comment>
<dbReference type="PRINTS" id="PR00735">
    <property type="entry name" value="GLHYDRLASE8"/>
</dbReference>
<dbReference type="STRING" id="314271.RB2654_19458"/>
<evidence type="ECO:0000256" key="2">
    <source>
        <dbReference type="ARBA" id="ARBA00009209"/>
    </source>
</evidence>
<feature type="chain" id="PRO_5002661594" description="cellulase" evidence="8">
    <location>
        <begin position="28"/>
        <end position="342"/>
    </location>
</feature>
<dbReference type="InterPro" id="IPR012341">
    <property type="entry name" value="6hp_glycosidase-like_sf"/>
</dbReference>
<sequence>MKLTRRRLIATLTGYALPMAFLTSVRADERAAWDVWKSRFLAGNGRVIDHLQNGVSHSEGQGYGLLLAQAFGDREAFDAIESWTREHLLIRDDALMAWRWSPSGNRDDELAGNDWHTATDGDLFRAWALMRSEVFSGWGDRRGTVEAISNALAALCLEPDPRAPDEPILTPGAEAMSEPDRVLFNPSYIMPRALRELGLYTERETLIRAADHGETILAELAATGLVPDWVLVTRDGFRPAEGFGANHGYDAIRVALYLHWSGNAAHPARTQKQEIWTGEARVPVVLTPQGEVLERSTYPGYRAVADLIRCSPNDPVEDAGEPYYPATLGLMASVARRESGLC</sequence>
<evidence type="ECO:0000313" key="10">
    <source>
        <dbReference type="Proteomes" id="UP000002931"/>
    </source>
</evidence>
<keyword evidence="7" id="KW-0624">Polysaccharide degradation</keyword>
<dbReference type="RefSeq" id="WP_008334677.1">
    <property type="nucleotide sequence ID" value="NZ_CH902578.1"/>
</dbReference>
<comment type="similarity">
    <text evidence="2">Belongs to the glycosyl hydrolase 8 (cellulase D) family.</text>
</comment>
<protein>
    <recommendedName>
        <fullName evidence="3">cellulase</fullName>
        <ecNumber evidence="3">3.2.1.4</ecNumber>
    </recommendedName>
</protein>
<dbReference type="Proteomes" id="UP000002931">
    <property type="component" value="Unassembled WGS sequence"/>
</dbReference>
<dbReference type="EMBL" id="AAMT01000001">
    <property type="protein sequence ID" value="EAQ14793.1"/>
    <property type="molecule type" value="Genomic_DNA"/>
</dbReference>
<evidence type="ECO:0000256" key="1">
    <source>
        <dbReference type="ARBA" id="ARBA00000966"/>
    </source>
</evidence>
<comment type="catalytic activity">
    <reaction evidence="1">
        <text>Endohydrolysis of (1-&gt;4)-beta-D-glucosidic linkages in cellulose, lichenin and cereal beta-D-glucans.</text>
        <dbReference type="EC" id="3.2.1.4"/>
    </reaction>
</comment>